<dbReference type="OrthoDB" id="10267474at2759"/>
<dbReference type="GeneID" id="116289090"/>
<dbReference type="GO" id="GO:0051082">
    <property type="term" value="F:unfolded protein binding"/>
    <property type="evidence" value="ECO:0007669"/>
    <property type="project" value="InterPro"/>
</dbReference>
<dbReference type="GO" id="GO:1990114">
    <property type="term" value="P:RNA polymerase II core complex assembly"/>
    <property type="evidence" value="ECO:0007669"/>
    <property type="project" value="TreeGrafter"/>
</dbReference>
<dbReference type="GO" id="GO:1990113">
    <property type="term" value="P:RNA polymerase I assembly"/>
    <property type="evidence" value="ECO:0007669"/>
    <property type="project" value="TreeGrafter"/>
</dbReference>
<dbReference type="RefSeq" id="XP_031551839.1">
    <property type="nucleotide sequence ID" value="XM_031695979.1"/>
</dbReference>
<evidence type="ECO:0000256" key="2">
    <source>
        <dbReference type="ARBA" id="ARBA00023186"/>
    </source>
</evidence>
<organism evidence="3 4">
    <name type="scientific">Actinia tenebrosa</name>
    <name type="common">Australian red waratah sea anemone</name>
    <dbReference type="NCBI Taxonomy" id="6105"/>
    <lineage>
        <taxon>Eukaryota</taxon>
        <taxon>Metazoa</taxon>
        <taxon>Cnidaria</taxon>
        <taxon>Anthozoa</taxon>
        <taxon>Hexacorallia</taxon>
        <taxon>Actiniaria</taxon>
        <taxon>Actiniidae</taxon>
        <taxon>Actinia</taxon>
    </lineage>
</organism>
<evidence type="ECO:0000256" key="1">
    <source>
        <dbReference type="ARBA" id="ARBA00010048"/>
    </source>
</evidence>
<dbReference type="SUPFAM" id="SSF46579">
    <property type="entry name" value="Prefoldin"/>
    <property type="match status" value="1"/>
</dbReference>
<dbReference type="PANTHER" id="PTHR12674">
    <property type="entry name" value="PREFOLDIN SUBUNIT 5"/>
    <property type="match status" value="1"/>
</dbReference>
<dbReference type="GO" id="GO:0016272">
    <property type="term" value="C:prefoldin complex"/>
    <property type="evidence" value="ECO:0007669"/>
    <property type="project" value="InterPro"/>
</dbReference>
<evidence type="ECO:0000313" key="5">
    <source>
        <dbReference type="RefSeq" id="XP_031551839.1"/>
    </source>
</evidence>
<dbReference type="CDD" id="cd23157">
    <property type="entry name" value="Prefoldin_5"/>
    <property type="match status" value="1"/>
</dbReference>
<keyword evidence="2" id="KW-0143">Chaperone</keyword>
<dbReference type="InterPro" id="IPR011599">
    <property type="entry name" value="PFD_alpha_archaea"/>
</dbReference>
<dbReference type="GO" id="GO:0005737">
    <property type="term" value="C:cytoplasm"/>
    <property type="evidence" value="ECO:0007669"/>
    <property type="project" value="TreeGrafter"/>
</dbReference>
<dbReference type="FunFam" id="1.10.287.370:FF:000004">
    <property type="entry name" value="Probable prefoldin subunit 5"/>
    <property type="match status" value="1"/>
</dbReference>
<evidence type="ECO:0000313" key="4">
    <source>
        <dbReference type="RefSeq" id="XP_031551837.1"/>
    </source>
</evidence>
<dbReference type="AlphaFoldDB" id="A0A6P8HGW3"/>
<dbReference type="KEGG" id="aten:116289090"/>
<evidence type="ECO:0000313" key="3">
    <source>
        <dbReference type="Proteomes" id="UP000515163"/>
    </source>
</evidence>
<dbReference type="PANTHER" id="PTHR12674:SF2">
    <property type="entry name" value="PREFOLDIN SUBUNIT 5"/>
    <property type="match status" value="1"/>
</dbReference>
<dbReference type="InterPro" id="IPR009053">
    <property type="entry name" value="Prefoldin"/>
</dbReference>
<dbReference type="RefSeq" id="XP_031551837.1">
    <property type="nucleotide sequence ID" value="XM_031695977.1"/>
</dbReference>
<keyword evidence="3" id="KW-1185">Reference proteome</keyword>
<name>A0A6P8HGW3_ACTTE</name>
<comment type="similarity">
    <text evidence="1">Belongs to the prefoldin subunit alpha family.</text>
</comment>
<dbReference type="NCBIfam" id="TIGR00293">
    <property type="entry name" value="prefoldin subunit alpha"/>
    <property type="match status" value="1"/>
</dbReference>
<accession>A0A6P8HGW3</accession>
<protein>
    <submittedName>
        <fullName evidence="4">Prefoldin subunit 5-like isoform X1</fullName>
    </submittedName>
    <submittedName>
        <fullName evidence="5">Prefoldin subunit 5-like isoform X2</fullName>
    </submittedName>
</protein>
<dbReference type="InterPro" id="IPR004127">
    <property type="entry name" value="Prefoldin_subunit_alpha"/>
</dbReference>
<reference evidence="4 5" key="1">
    <citation type="submission" date="2025-04" db="UniProtKB">
        <authorList>
            <consortium name="RefSeq"/>
        </authorList>
    </citation>
    <scope>IDENTIFICATION</scope>
    <source>
        <tissue evidence="4 5">Tentacle</tissue>
    </source>
</reference>
<dbReference type="Gene3D" id="1.10.287.370">
    <property type="match status" value="1"/>
</dbReference>
<sequence>MAQQTVEISQLAIPHLEALRGQLEEEIKLLSDSMGQLKVAQQKFKDSKENVVKLSLQDTGKPILVPLSSSMYVPGTLENIKSVIVDIGTGYFAEKDLKEAEVYFQRKMDFVTNQIEKLQPVLIEKHKMRQAIIETMNMKIQAQLQNQGGVPATT</sequence>
<dbReference type="GO" id="GO:0006457">
    <property type="term" value="P:protein folding"/>
    <property type="evidence" value="ECO:0007669"/>
    <property type="project" value="InterPro"/>
</dbReference>
<dbReference type="Pfam" id="PF02996">
    <property type="entry name" value="Prefoldin"/>
    <property type="match status" value="1"/>
</dbReference>
<dbReference type="Proteomes" id="UP000515163">
    <property type="component" value="Unplaced"/>
</dbReference>
<proteinExistence type="inferred from homology"/>
<gene>
    <name evidence="4 5" type="primary">LOC116289090</name>
</gene>
<dbReference type="GO" id="GO:1990115">
    <property type="term" value="P:RNA polymerase III assembly"/>
    <property type="evidence" value="ECO:0007669"/>
    <property type="project" value="TreeGrafter"/>
</dbReference>